<sequence length="316" mass="35562">MYKYSTLSKMRLKISSFLALGLFAFCGVSNAQSLPEVPLTDSWLQEIKSKAPSQLTYPTSEKRKVLVFSLHTGFKHWVIPHTEAMIRILSEKSGGFEMTYTYDISALNKKNLKQYDAVVMNNNCSVGDHRDMFWDVLKNEAGLDSAAAMKKAHKMEKDFIKYVKKGGGIMSLHGGIVMQNKSMAFSEMMGGSFEYHPKQQDIDVELVDANHPLVAAFNGKGFTHKDEPYVFNNAYTKKNFKPLLYFEAAKIEGLRNPNGDAIRYVSWIKNHGKGRVFYSSPSHNAQSFTPELLQFFLDGLQYAVGDVDCDASPMGK</sequence>
<keyword evidence="3" id="KW-0378">Hydrolase</keyword>
<protein>
    <submittedName>
        <fullName evidence="3">Glycosyl hydrolase</fullName>
    </submittedName>
</protein>
<feature type="signal peptide" evidence="1">
    <location>
        <begin position="1"/>
        <end position="31"/>
    </location>
</feature>
<dbReference type="InterPro" id="IPR029062">
    <property type="entry name" value="Class_I_gatase-like"/>
</dbReference>
<keyword evidence="4" id="KW-1185">Reference proteome</keyword>
<dbReference type="PANTHER" id="PTHR40469:SF2">
    <property type="entry name" value="GALACTOSE-BINDING DOMAIN-LIKE SUPERFAMILY PROTEIN"/>
    <property type="match status" value="1"/>
</dbReference>
<gene>
    <name evidence="3" type="ORF">DJ013_11370</name>
</gene>
<organism evidence="3 4">
    <name type="scientific">Arcticibacterium luteifluviistationis</name>
    <dbReference type="NCBI Taxonomy" id="1784714"/>
    <lineage>
        <taxon>Bacteria</taxon>
        <taxon>Pseudomonadati</taxon>
        <taxon>Bacteroidota</taxon>
        <taxon>Cytophagia</taxon>
        <taxon>Cytophagales</taxon>
        <taxon>Leadbetterellaceae</taxon>
        <taxon>Arcticibacterium</taxon>
    </lineage>
</organism>
<feature type="chain" id="PRO_5016354872" evidence="1">
    <location>
        <begin position="32"/>
        <end position="316"/>
    </location>
</feature>
<evidence type="ECO:0000256" key="1">
    <source>
        <dbReference type="SAM" id="SignalP"/>
    </source>
</evidence>
<feature type="domain" description="ThuA-like" evidence="2">
    <location>
        <begin position="64"/>
        <end position="303"/>
    </location>
</feature>
<dbReference type="KEGG" id="als:DJ013_11370"/>
<dbReference type="EMBL" id="CP029480">
    <property type="protein sequence ID" value="AWV98739.1"/>
    <property type="molecule type" value="Genomic_DNA"/>
</dbReference>
<dbReference type="OrthoDB" id="9816308at2"/>
<dbReference type="AlphaFoldDB" id="A0A2Z4GBS2"/>
<dbReference type="PANTHER" id="PTHR40469">
    <property type="entry name" value="SECRETED GLYCOSYL HYDROLASE"/>
    <property type="match status" value="1"/>
</dbReference>
<dbReference type="InterPro" id="IPR029010">
    <property type="entry name" value="ThuA-like"/>
</dbReference>
<keyword evidence="1" id="KW-0732">Signal</keyword>
<dbReference type="Gene3D" id="3.40.50.880">
    <property type="match status" value="1"/>
</dbReference>
<evidence type="ECO:0000313" key="3">
    <source>
        <dbReference type="EMBL" id="AWV98739.1"/>
    </source>
</evidence>
<dbReference type="Proteomes" id="UP000249873">
    <property type="component" value="Chromosome"/>
</dbReference>
<dbReference type="Pfam" id="PF06283">
    <property type="entry name" value="ThuA"/>
    <property type="match status" value="1"/>
</dbReference>
<dbReference type="GO" id="GO:0016787">
    <property type="term" value="F:hydrolase activity"/>
    <property type="evidence" value="ECO:0007669"/>
    <property type="project" value="UniProtKB-KW"/>
</dbReference>
<dbReference type="SUPFAM" id="SSF52317">
    <property type="entry name" value="Class I glutamine amidotransferase-like"/>
    <property type="match status" value="1"/>
</dbReference>
<reference evidence="3 4" key="1">
    <citation type="submission" date="2018-05" db="EMBL/GenBank/DDBJ databases">
        <title>Complete genome sequence of Arcticibacterium luteifluviistationis SM1504T, a cytophagaceae bacterium isolated from Arctic surface seawater.</title>
        <authorList>
            <person name="Li Y."/>
            <person name="Qin Q.-L."/>
        </authorList>
    </citation>
    <scope>NUCLEOTIDE SEQUENCE [LARGE SCALE GENOMIC DNA]</scope>
    <source>
        <strain evidence="3 4">SM1504</strain>
    </source>
</reference>
<name>A0A2Z4GBS2_9BACT</name>
<evidence type="ECO:0000259" key="2">
    <source>
        <dbReference type="Pfam" id="PF06283"/>
    </source>
</evidence>
<evidence type="ECO:0000313" key="4">
    <source>
        <dbReference type="Proteomes" id="UP000249873"/>
    </source>
</evidence>
<proteinExistence type="predicted"/>
<accession>A0A2Z4GBS2</accession>